<dbReference type="Proteomes" id="UP000198670">
    <property type="component" value="Unassembled WGS sequence"/>
</dbReference>
<evidence type="ECO:0000256" key="1">
    <source>
        <dbReference type="ARBA" id="ARBA00023015"/>
    </source>
</evidence>
<evidence type="ECO:0000259" key="4">
    <source>
        <dbReference type="PROSITE" id="PS50943"/>
    </source>
</evidence>
<keyword evidence="1" id="KW-0805">Transcription regulation</keyword>
<dbReference type="EMBL" id="FOQO01000015">
    <property type="protein sequence ID" value="SFJ87859.1"/>
    <property type="molecule type" value="Genomic_DNA"/>
</dbReference>
<dbReference type="PROSITE" id="PS50943">
    <property type="entry name" value="HTH_CROC1"/>
    <property type="match status" value="1"/>
</dbReference>
<dbReference type="GO" id="GO:0003677">
    <property type="term" value="F:DNA binding"/>
    <property type="evidence" value="ECO:0007669"/>
    <property type="project" value="UniProtKB-KW"/>
</dbReference>
<accession>A0A1I3UYV1</accession>
<name>A0A1I3UYV1_9SPHI</name>
<organism evidence="5 6">
    <name type="scientific">Parapedobacter indicus</name>
    <dbReference type="NCBI Taxonomy" id="1477437"/>
    <lineage>
        <taxon>Bacteria</taxon>
        <taxon>Pseudomonadati</taxon>
        <taxon>Bacteroidota</taxon>
        <taxon>Sphingobacteriia</taxon>
        <taxon>Sphingobacteriales</taxon>
        <taxon>Sphingobacteriaceae</taxon>
        <taxon>Parapedobacter</taxon>
    </lineage>
</organism>
<keyword evidence="6" id="KW-1185">Reference proteome</keyword>
<dbReference type="Gene3D" id="2.10.109.10">
    <property type="entry name" value="Umud Fragment, subunit A"/>
    <property type="match status" value="1"/>
</dbReference>
<evidence type="ECO:0000256" key="3">
    <source>
        <dbReference type="ARBA" id="ARBA00023163"/>
    </source>
</evidence>
<gene>
    <name evidence="5" type="ORF">SAMN05444682_115106</name>
</gene>
<dbReference type="Gene3D" id="1.10.260.40">
    <property type="entry name" value="lambda repressor-like DNA-binding domains"/>
    <property type="match status" value="1"/>
</dbReference>
<dbReference type="InterPro" id="IPR010982">
    <property type="entry name" value="Lambda_DNA-bd_dom_sf"/>
</dbReference>
<dbReference type="InterPro" id="IPR036286">
    <property type="entry name" value="LexA/Signal_pep-like_sf"/>
</dbReference>
<reference evidence="5 6" key="1">
    <citation type="submission" date="2016-10" db="EMBL/GenBank/DDBJ databases">
        <authorList>
            <person name="de Groot N.N."/>
        </authorList>
    </citation>
    <scope>NUCLEOTIDE SEQUENCE [LARGE SCALE GENOMIC DNA]</scope>
    <source>
        <strain evidence="5 6">RK1</strain>
    </source>
</reference>
<dbReference type="AlphaFoldDB" id="A0A1I3UYV1"/>
<dbReference type="RefSeq" id="WP_090632062.1">
    <property type="nucleotide sequence ID" value="NZ_FOQO01000015.1"/>
</dbReference>
<proteinExistence type="predicted"/>
<dbReference type="PANTHER" id="PTHR40661">
    <property type="match status" value="1"/>
</dbReference>
<dbReference type="PANTHER" id="PTHR40661:SF3">
    <property type="entry name" value="FELS-1 PROPHAGE TRANSCRIPTIONAL REGULATOR"/>
    <property type="match status" value="1"/>
</dbReference>
<protein>
    <submittedName>
        <fullName evidence="5">Helix-turn-helix</fullName>
    </submittedName>
</protein>
<dbReference type="SMART" id="SM00530">
    <property type="entry name" value="HTH_XRE"/>
    <property type="match status" value="1"/>
</dbReference>
<dbReference type="STRING" id="1477437.SAMN05444682_115106"/>
<keyword evidence="2" id="KW-0238">DNA-binding</keyword>
<dbReference type="Pfam" id="PF01381">
    <property type="entry name" value="HTH_3"/>
    <property type="match status" value="1"/>
</dbReference>
<evidence type="ECO:0000256" key="2">
    <source>
        <dbReference type="ARBA" id="ARBA00023125"/>
    </source>
</evidence>
<sequence>MENNSQKLLRLREVIRDLGLKDDNEFATRIELGKSYLSEILSGKKNVPKTMAARLYKHLGVNIDWFESGEGEKYLNKNTGIAKGQSYTIEDVDNSKTKFLDLKDGTMIMITPLVQEYAYAGYLAGFQDPQYIEELPKHTIIVSKRHSGNYQSFEVVGDSMTTNEPELMRDNIYDGNVVTGREILKHHWRYKLHMHRFPDYVIVHKTDGILVKRMVAHDIETGVVTLRSINPNKELYPDFEVNLDDVHQIFNIVKVSQDR</sequence>
<dbReference type="CDD" id="cd00093">
    <property type="entry name" value="HTH_XRE"/>
    <property type="match status" value="1"/>
</dbReference>
<dbReference type="SUPFAM" id="SSF51306">
    <property type="entry name" value="LexA/Signal peptidase"/>
    <property type="match status" value="1"/>
</dbReference>
<evidence type="ECO:0000313" key="5">
    <source>
        <dbReference type="EMBL" id="SFJ87859.1"/>
    </source>
</evidence>
<dbReference type="SUPFAM" id="SSF47413">
    <property type="entry name" value="lambda repressor-like DNA-binding domains"/>
    <property type="match status" value="1"/>
</dbReference>
<feature type="domain" description="HTH cro/C1-type" evidence="4">
    <location>
        <begin position="25"/>
        <end position="66"/>
    </location>
</feature>
<evidence type="ECO:0000313" key="6">
    <source>
        <dbReference type="Proteomes" id="UP000198670"/>
    </source>
</evidence>
<dbReference type="InterPro" id="IPR001387">
    <property type="entry name" value="Cro/C1-type_HTH"/>
</dbReference>
<keyword evidence="3" id="KW-0804">Transcription</keyword>